<evidence type="ECO:0000256" key="4">
    <source>
        <dbReference type="ARBA" id="ARBA00023136"/>
    </source>
</evidence>
<comment type="subcellular location">
    <subcellularLocation>
        <location evidence="1">Endomembrane system</location>
        <topology evidence="1">Multi-pass membrane protein</topology>
    </subcellularLocation>
</comment>
<dbReference type="AlphaFoldDB" id="A0A2H5Y7E9"/>
<keyword evidence="2" id="KW-0812">Transmembrane</keyword>
<evidence type="ECO:0000256" key="2">
    <source>
        <dbReference type="ARBA" id="ARBA00022692"/>
    </source>
</evidence>
<accession>A0A2H5Y7E9</accession>
<dbReference type="Pfam" id="PF06803">
    <property type="entry name" value="DUF1232"/>
    <property type="match status" value="1"/>
</dbReference>
<gene>
    <name evidence="6" type="ORF">HRbin22_01597</name>
</gene>
<reference evidence="7" key="1">
    <citation type="submission" date="2017-09" db="EMBL/GenBank/DDBJ databases">
        <title>Metaegenomics of thermophilic ammonia-oxidizing enrichment culture.</title>
        <authorList>
            <person name="Kato S."/>
            <person name="Suzuki K."/>
        </authorList>
    </citation>
    <scope>NUCLEOTIDE SEQUENCE [LARGE SCALE GENOMIC DNA]</scope>
</reference>
<proteinExistence type="predicted"/>
<protein>
    <recommendedName>
        <fullName evidence="5">DUF1232 domain-containing protein</fullName>
    </recommendedName>
</protein>
<dbReference type="EMBL" id="BEHY01000037">
    <property type="protein sequence ID" value="GBD09347.1"/>
    <property type="molecule type" value="Genomic_DNA"/>
</dbReference>
<keyword evidence="4" id="KW-0472">Membrane</keyword>
<dbReference type="Proteomes" id="UP000236642">
    <property type="component" value="Unassembled WGS sequence"/>
</dbReference>
<sequence length="100" mass="11595">MGRHGTLWSWWHDLRRIWRLMRDPRTPGWLKMLPLLALIYILSPIDLLPDLMIPGIGSLDDLLLLLLALRMLLDLAPAEKPRASSGREEVIEATYRVLEE</sequence>
<dbReference type="InterPro" id="IPR010652">
    <property type="entry name" value="DUF1232"/>
</dbReference>
<evidence type="ECO:0000256" key="1">
    <source>
        <dbReference type="ARBA" id="ARBA00004127"/>
    </source>
</evidence>
<evidence type="ECO:0000313" key="7">
    <source>
        <dbReference type="Proteomes" id="UP000236642"/>
    </source>
</evidence>
<evidence type="ECO:0000313" key="6">
    <source>
        <dbReference type="EMBL" id="GBD09347.1"/>
    </source>
</evidence>
<keyword evidence="3" id="KW-1133">Transmembrane helix</keyword>
<evidence type="ECO:0000256" key="3">
    <source>
        <dbReference type="ARBA" id="ARBA00022989"/>
    </source>
</evidence>
<organism evidence="6 7">
    <name type="scientific">Candidatus Thermoflexus japonica</name>
    <dbReference type="NCBI Taxonomy" id="2035417"/>
    <lineage>
        <taxon>Bacteria</taxon>
        <taxon>Bacillati</taxon>
        <taxon>Chloroflexota</taxon>
        <taxon>Thermoflexia</taxon>
        <taxon>Thermoflexales</taxon>
        <taxon>Thermoflexaceae</taxon>
        <taxon>Thermoflexus</taxon>
    </lineage>
</organism>
<feature type="domain" description="DUF1232" evidence="5">
    <location>
        <begin position="31"/>
        <end position="67"/>
    </location>
</feature>
<comment type="caution">
    <text evidence="6">The sequence shown here is derived from an EMBL/GenBank/DDBJ whole genome shotgun (WGS) entry which is preliminary data.</text>
</comment>
<dbReference type="GO" id="GO:0012505">
    <property type="term" value="C:endomembrane system"/>
    <property type="evidence" value="ECO:0007669"/>
    <property type="project" value="UniProtKB-SubCell"/>
</dbReference>
<evidence type="ECO:0000259" key="5">
    <source>
        <dbReference type="Pfam" id="PF06803"/>
    </source>
</evidence>
<name>A0A2H5Y7E9_9CHLR</name>